<dbReference type="EMBL" id="JAKZMO010000003">
    <property type="protein sequence ID" value="MDG5482172.1"/>
    <property type="molecule type" value="Genomic_DNA"/>
</dbReference>
<dbReference type="PROSITE" id="PS51192">
    <property type="entry name" value="HELICASE_ATP_BIND_1"/>
    <property type="match status" value="1"/>
</dbReference>
<dbReference type="NCBIfam" id="NF003673">
    <property type="entry name" value="PRK05298.1"/>
    <property type="match status" value="1"/>
</dbReference>
<feature type="binding site" evidence="12">
    <location>
        <begin position="62"/>
        <end position="69"/>
    </location>
    <ligand>
        <name>ATP</name>
        <dbReference type="ChEBI" id="CHEBI:30616"/>
    </ligand>
</feature>
<feature type="domain" description="UVR" evidence="16">
    <location>
        <begin position="671"/>
        <end position="706"/>
    </location>
</feature>
<dbReference type="InterPro" id="IPR004807">
    <property type="entry name" value="UvrB"/>
</dbReference>
<dbReference type="PROSITE" id="PS51194">
    <property type="entry name" value="HELICASE_CTER"/>
    <property type="match status" value="1"/>
</dbReference>
<keyword evidence="5 12" id="KW-0227">DNA damage</keyword>
<dbReference type="SMART" id="SM00487">
    <property type="entry name" value="DEXDc"/>
    <property type="match status" value="1"/>
</dbReference>
<evidence type="ECO:0000256" key="9">
    <source>
        <dbReference type="ARBA" id="ARBA00023204"/>
    </source>
</evidence>
<evidence type="ECO:0000313" key="19">
    <source>
        <dbReference type="EMBL" id="MDG5482172.1"/>
    </source>
</evidence>
<dbReference type="Gene3D" id="4.10.860.10">
    <property type="entry name" value="UVR domain"/>
    <property type="match status" value="1"/>
</dbReference>
<evidence type="ECO:0000256" key="7">
    <source>
        <dbReference type="ARBA" id="ARBA00022840"/>
    </source>
</evidence>
<dbReference type="Proteomes" id="UP001154266">
    <property type="component" value="Unassembled WGS sequence"/>
</dbReference>
<comment type="subcellular location">
    <subcellularLocation>
        <location evidence="1 12 13">Cytoplasm</location>
    </subcellularLocation>
</comment>
<feature type="domain" description="Helicase ATP-binding" evidence="17">
    <location>
        <begin position="49"/>
        <end position="178"/>
    </location>
</feature>
<evidence type="ECO:0000256" key="5">
    <source>
        <dbReference type="ARBA" id="ARBA00022763"/>
    </source>
</evidence>
<name>A0ABT6GLI5_MYCGU</name>
<keyword evidence="20" id="KW-1185">Reference proteome</keyword>
<reference evidence="19" key="1">
    <citation type="journal article" date="2023" name="Environ. Microbiol.">
        <title>The 2-methylpropene degradation pathway in Mycobacteriaceae family strains.</title>
        <authorList>
            <person name="Helbich S."/>
            <person name="Barrantes I."/>
            <person name="Dos Anjos Borges L.G."/>
            <person name="Pieper D.H."/>
            <person name="Vainshtein Y."/>
            <person name="Sohn K."/>
            <person name="Engesser K.H."/>
        </authorList>
    </citation>
    <scope>NUCLEOTIDE SEQUENCE</scope>
    <source>
        <strain evidence="19">IBE100</strain>
    </source>
</reference>
<evidence type="ECO:0000256" key="10">
    <source>
        <dbReference type="ARBA" id="ARBA00026033"/>
    </source>
</evidence>
<proteinExistence type="inferred from homology"/>
<dbReference type="Pfam" id="PF00271">
    <property type="entry name" value="Helicase_C"/>
    <property type="match status" value="1"/>
</dbReference>
<evidence type="ECO:0000256" key="2">
    <source>
        <dbReference type="ARBA" id="ARBA00008533"/>
    </source>
</evidence>
<sequence length="716" mass="80631">MAFATEHPVLAHSEYRPVDAIVRAGGRFEVVSQYSPAGDQPAAIDELERRVRAGERDIVLLGATGTGKSATTAWLIERLQRPTLVMAPNKTLAAQLANELREMLPHNAVEYFVSYYDYYQPEAYIAQTDTYIEKDSSINDDVERLRHSATSSLLSRRDVVVVASVSCIYGLGTPQSYLDRSVELQVGQEVPRDALLRLLVDVQYTRNDMSFTRGSFRVRGDTVEIIPSYEELAVRIEFFGDEVEELYYLHPLTGDVVRKVDSLRIFPATHYVAGPERMAHAISTIEQELEERLAELEGQGKLLEAQRLRMRTNYDVEMMRQVGFCSGIENYSRHIDARPAGSAPATLIDYFPEDFLLVIDESHVTVPQIGGMYEGDMSRKRNLVDFGFRLPSAVDNRPLTWEEFADRIGQTVYLSATPGPYELSQSAGEFVEQVIRPTGLVDPQVVVKPTKGQIDDLIGEIRKRAERDERVLVTTLTKKMAEDLTDYLLEMGIRVRYLHSEVDTLRRVELLRQLRLGDYDVLVGINLLREGLDLPEVSLVAILDADKEGFLRSPRSLIQTIGRAARNVSGEVHMYADKITDSMKEAIDETDRRRAKQIAYNEEHGIDPKPLRKKIADILDQVYREADDVEIGGSGRNASRGRRAQGEPGRAVSAGIIEGRDTTNMPRAELADLIKDLTEQMMTAARDLQFELAARIRDEIHDLKKELRGMDAAGLK</sequence>
<feature type="region of interest" description="Disordered" evidence="15">
    <location>
        <begin position="630"/>
        <end position="650"/>
    </location>
</feature>
<feature type="coiled-coil region" evidence="14">
    <location>
        <begin position="667"/>
        <end position="713"/>
    </location>
</feature>
<dbReference type="SUPFAM" id="SSF52540">
    <property type="entry name" value="P-loop containing nucleoside triphosphate hydrolases"/>
    <property type="match status" value="2"/>
</dbReference>
<evidence type="ECO:0000256" key="8">
    <source>
        <dbReference type="ARBA" id="ARBA00022881"/>
    </source>
</evidence>
<dbReference type="PROSITE" id="PS50151">
    <property type="entry name" value="UVR"/>
    <property type="match status" value="1"/>
</dbReference>
<evidence type="ECO:0000256" key="14">
    <source>
        <dbReference type="SAM" id="Coils"/>
    </source>
</evidence>
<dbReference type="InterPro" id="IPR006935">
    <property type="entry name" value="Helicase/UvrB_N"/>
</dbReference>
<dbReference type="Pfam" id="PF02151">
    <property type="entry name" value="UVR"/>
    <property type="match status" value="1"/>
</dbReference>
<evidence type="ECO:0000259" key="17">
    <source>
        <dbReference type="PROSITE" id="PS51192"/>
    </source>
</evidence>
<evidence type="ECO:0000256" key="12">
    <source>
        <dbReference type="HAMAP-Rule" id="MF_00204"/>
    </source>
</evidence>
<dbReference type="InterPro" id="IPR027417">
    <property type="entry name" value="P-loop_NTPase"/>
</dbReference>
<feature type="domain" description="Helicase C-terminal" evidence="18">
    <location>
        <begin position="453"/>
        <end position="606"/>
    </location>
</feature>
<dbReference type="PANTHER" id="PTHR24029">
    <property type="entry name" value="UVRABC SYSTEM PROTEIN B"/>
    <property type="match status" value="1"/>
</dbReference>
<dbReference type="InterPro" id="IPR001943">
    <property type="entry name" value="UVR_dom"/>
</dbReference>
<evidence type="ECO:0000256" key="13">
    <source>
        <dbReference type="RuleBase" id="RU003587"/>
    </source>
</evidence>
<evidence type="ECO:0000259" key="18">
    <source>
        <dbReference type="PROSITE" id="PS51194"/>
    </source>
</evidence>
<dbReference type="InterPro" id="IPR041471">
    <property type="entry name" value="UvrB_inter"/>
</dbReference>
<keyword evidence="8 12" id="KW-0267">Excision nuclease</keyword>
<dbReference type="Pfam" id="PF12344">
    <property type="entry name" value="UvrB"/>
    <property type="match status" value="1"/>
</dbReference>
<dbReference type="CDD" id="cd18790">
    <property type="entry name" value="SF2_C_UvrB"/>
    <property type="match status" value="1"/>
</dbReference>
<evidence type="ECO:0000313" key="20">
    <source>
        <dbReference type="Proteomes" id="UP001154266"/>
    </source>
</evidence>
<evidence type="ECO:0000256" key="11">
    <source>
        <dbReference type="ARBA" id="ARBA00029504"/>
    </source>
</evidence>
<comment type="domain">
    <text evidence="12">The beta-hairpin motif is involved in DNA binding.</text>
</comment>
<dbReference type="NCBIfam" id="TIGR00631">
    <property type="entry name" value="uvrb"/>
    <property type="match status" value="1"/>
</dbReference>
<keyword evidence="7 12" id="KW-0067">ATP-binding</keyword>
<keyword evidence="9 12" id="KW-0234">DNA repair</keyword>
<keyword evidence="4 12" id="KW-0547">Nucleotide-binding</keyword>
<dbReference type="InterPro" id="IPR001650">
    <property type="entry name" value="Helicase_C-like"/>
</dbReference>
<evidence type="ECO:0000256" key="6">
    <source>
        <dbReference type="ARBA" id="ARBA00022769"/>
    </source>
</evidence>
<gene>
    <name evidence="12 19" type="primary">uvrB</name>
    <name evidence="19" type="ORF">MNO81_05110</name>
</gene>
<evidence type="ECO:0000256" key="15">
    <source>
        <dbReference type="SAM" id="MobiDB-lite"/>
    </source>
</evidence>
<dbReference type="InterPro" id="IPR014001">
    <property type="entry name" value="Helicase_ATP-bd"/>
</dbReference>
<comment type="subunit">
    <text evidence="10 12 13">Forms a heterotetramer with UvrA during the search for lesions. Interacts with UvrC in an incision complex.</text>
</comment>
<dbReference type="RefSeq" id="WP_278220046.1">
    <property type="nucleotide sequence ID" value="NZ_JAKZMO010000003.1"/>
</dbReference>
<dbReference type="CDD" id="cd17916">
    <property type="entry name" value="DEXHc_UvrB"/>
    <property type="match status" value="1"/>
</dbReference>
<protein>
    <recommendedName>
        <fullName evidence="11 12">UvrABC system protein B</fullName>
        <shortName evidence="12">Protein UvrB</shortName>
    </recommendedName>
    <alternativeName>
        <fullName evidence="12">Excinuclease ABC subunit B</fullName>
    </alternativeName>
</protein>
<dbReference type="SUPFAM" id="SSF46600">
    <property type="entry name" value="C-terminal UvrC-binding domain of UvrB"/>
    <property type="match status" value="1"/>
</dbReference>
<dbReference type="Pfam" id="PF17757">
    <property type="entry name" value="UvrB_inter"/>
    <property type="match status" value="1"/>
</dbReference>
<keyword evidence="12 13" id="KW-0742">SOS response</keyword>
<comment type="similarity">
    <text evidence="2 12 13">Belongs to the UvrB family.</text>
</comment>
<organism evidence="19 20">
    <name type="scientific">Mycolicibacterium gadium</name>
    <name type="common">Mycobacterium gadium</name>
    <dbReference type="NCBI Taxonomy" id="1794"/>
    <lineage>
        <taxon>Bacteria</taxon>
        <taxon>Bacillati</taxon>
        <taxon>Actinomycetota</taxon>
        <taxon>Actinomycetes</taxon>
        <taxon>Mycobacteriales</taxon>
        <taxon>Mycobacteriaceae</taxon>
        <taxon>Mycolicibacterium</taxon>
    </lineage>
</organism>
<evidence type="ECO:0000256" key="4">
    <source>
        <dbReference type="ARBA" id="ARBA00022741"/>
    </source>
</evidence>
<keyword evidence="6 12" id="KW-0228">DNA excision</keyword>
<accession>A0ABT6GLI5</accession>
<dbReference type="SMART" id="SM00490">
    <property type="entry name" value="HELICc"/>
    <property type="match status" value="1"/>
</dbReference>
<dbReference type="HAMAP" id="MF_00204">
    <property type="entry name" value="UvrB"/>
    <property type="match status" value="1"/>
</dbReference>
<keyword evidence="14" id="KW-0175">Coiled coil</keyword>
<evidence type="ECO:0000256" key="3">
    <source>
        <dbReference type="ARBA" id="ARBA00022490"/>
    </source>
</evidence>
<keyword evidence="3 12" id="KW-0963">Cytoplasm</keyword>
<comment type="caution">
    <text evidence="19">The sequence shown here is derived from an EMBL/GenBank/DDBJ whole genome shotgun (WGS) entry which is preliminary data.</text>
</comment>
<dbReference type="PANTHER" id="PTHR24029:SF0">
    <property type="entry name" value="UVRABC SYSTEM PROTEIN B"/>
    <property type="match status" value="1"/>
</dbReference>
<feature type="short sequence motif" description="Beta-hairpin" evidence="12">
    <location>
        <begin position="115"/>
        <end position="138"/>
    </location>
</feature>
<dbReference type="InterPro" id="IPR036876">
    <property type="entry name" value="UVR_dom_sf"/>
</dbReference>
<evidence type="ECO:0000256" key="1">
    <source>
        <dbReference type="ARBA" id="ARBA00004496"/>
    </source>
</evidence>
<comment type="function">
    <text evidence="12">The UvrABC repair system catalyzes the recognition and processing of DNA lesions. A damage recognition complex composed of 2 UvrA and 2 UvrB subunits scans DNA for abnormalities. Upon binding of the UvrA(2)B(2) complex to a putative damaged site, the DNA wraps around one UvrB monomer. DNA wrap is dependent on ATP binding by UvrB and probably causes local melting of the DNA helix, facilitating insertion of UvrB beta-hairpin between the DNA strands. Then UvrB probes one DNA strand for the presence of a lesion. If a lesion is found the UvrA subunits dissociate and the UvrB-DNA preincision complex is formed. This complex is subsequently bound by UvrC and the second UvrB is released. If no lesion is found, the DNA wraps around the other UvrB subunit that will check the other stand for damage.</text>
</comment>
<evidence type="ECO:0000259" key="16">
    <source>
        <dbReference type="PROSITE" id="PS50151"/>
    </source>
</evidence>
<feature type="coiled-coil region" evidence="14">
    <location>
        <begin position="279"/>
        <end position="306"/>
    </location>
</feature>
<dbReference type="Pfam" id="PF04851">
    <property type="entry name" value="ResIII"/>
    <property type="match status" value="1"/>
</dbReference>
<dbReference type="InterPro" id="IPR024759">
    <property type="entry name" value="UvrB_YAD/RRR_dom"/>
</dbReference>
<dbReference type="Gene3D" id="3.40.50.300">
    <property type="entry name" value="P-loop containing nucleotide triphosphate hydrolases"/>
    <property type="match status" value="3"/>
</dbReference>